<dbReference type="Proteomes" id="UP000002258">
    <property type="component" value="Chromosome 2"/>
</dbReference>
<feature type="compositionally biased region" description="Basic and acidic residues" evidence="1">
    <location>
        <begin position="341"/>
        <end position="358"/>
    </location>
</feature>
<dbReference type="OMA" id="PNWYSLP"/>
<name>A3LMV4_PICST</name>
<protein>
    <submittedName>
        <fullName evidence="2">Uncharacterized protein</fullName>
    </submittedName>
</protein>
<dbReference type="GeneID" id="4836991"/>
<feature type="region of interest" description="Disordered" evidence="1">
    <location>
        <begin position="247"/>
        <end position="277"/>
    </location>
</feature>
<evidence type="ECO:0000256" key="1">
    <source>
        <dbReference type="SAM" id="MobiDB-lite"/>
    </source>
</evidence>
<sequence length="521" mass="58520">SSTTSISSKYDNGVYANSPFKLYHDLKIVSSIQISKYKVGSKKYSDIDFFYKFATELLLRELHRLHISLQAPVPENEDDDEVLTTDLESHLKDDFEKISRTYTLSNGEVINYSSKTQEPDPAPSISPYANVYNQPQPQPPKQTTQPLFSSLIPKSNLDRKPTIVQYPYTIAKVVPLLKDQSRNTSTLDSLSVPNQKIPSPLDQKPSDLLHDFFHPIWYTLPVPTWLNYHANVIKPANVLPQQAQAISMQSSSSQSNKPKLTVLQQRGTDSEPLSAVPTLVRAPGDSYRTFAPSLDSRDAIISEEFKGKVWLNHIGFEEIEKIKNSYLQSIEPTKPSTVPSTKEEETTKEAVASEKESSAVEEVPIESSNEDSEIGVINIAHIVSWDPEKIEEFKTIKKEKESIVKAKSIQRLISTNILKLNKLRQERYLRSDSRNTSPTTSEEIRIYNTTMKLISLAIQIQKVSPGDFSLEFSKKLPVLVTEFNGVMPGIPPSRLGVGTSGASKSTRLPSIRGPYKKKNRI</sequence>
<feature type="region of interest" description="Disordered" evidence="1">
    <location>
        <begin position="331"/>
        <end position="367"/>
    </location>
</feature>
<organism evidence="2 3">
    <name type="scientific">Scheffersomyces stipitis (strain ATCC 58785 / CBS 6054 / NBRC 10063 / NRRL Y-11545)</name>
    <name type="common">Yeast</name>
    <name type="synonym">Pichia stipitis</name>
    <dbReference type="NCBI Taxonomy" id="322104"/>
    <lineage>
        <taxon>Eukaryota</taxon>
        <taxon>Fungi</taxon>
        <taxon>Dikarya</taxon>
        <taxon>Ascomycota</taxon>
        <taxon>Saccharomycotina</taxon>
        <taxon>Pichiomycetes</taxon>
        <taxon>Debaryomycetaceae</taxon>
        <taxon>Scheffersomyces</taxon>
    </lineage>
</organism>
<dbReference type="eggNOG" id="ENOG502QQT5">
    <property type="taxonomic scope" value="Eukaryota"/>
</dbReference>
<evidence type="ECO:0000313" key="3">
    <source>
        <dbReference type="Proteomes" id="UP000002258"/>
    </source>
</evidence>
<gene>
    <name evidence="2" type="ORF">PICST_41351</name>
</gene>
<feature type="non-terminal residue" evidence="2">
    <location>
        <position position="1"/>
    </location>
</feature>
<dbReference type="RefSeq" id="XP_001382778.2">
    <property type="nucleotide sequence ID" value="XM_001382741.1"/>
</dbReference>
<feature type="region of interest" description="Disordered" evidence="1">
    <location>
        <begin position="112"/>
        <end position="148"/>
    </location>
</feature>
<feature type="region of interest" description="Disordered" evidence="1">
    <location>
        <begin position="494"/>
        <end position="521"/>
    </location>
</feature>
<dbReference type="OrthoDB" id="5354116at2759"/>
<accession>A3LMV4</accession>
<keyword evidence="3" id="KW-1185">Reference proteome</keyword>
<dbReference type="EMBL" id="CP000496">
    <property type="protein sequence ID" value="ABN64749.2"/>
    <property type="molecule type" value="Genomic_DNA"/>
</dbReference>
<dbReference type="InParanoid" id="A3LMV4"/>
<reference evidence="2 3" key="1">
    <citation type="journal article" date="2007" name="Nat. Biotechnol.">
        <title>Genome sequence of the lignocellulose-bioconverting and xylose-fermenting yeast Pichia stipitis.</title>
        <authorList>
            <person name="Jeffries T.W."/>
            <person name="Grigoriev I.V."/>
            <person name="Grimwood J."/>
            <person name="Laplaza J.M."/>
            <person name="Aerts A."/>
            <person name="Salamov A."/>
            <person name="Schmutz J."/>
            <person name="Lindquist E."/>
            <person name="Dehal P."/>
            <person name="Shapiro H."/>
            <person name="Jin Y.S."/>
            <person name="Passoth V."/>
            <person name="Richardson P.M."/>
        </authorList>
    </citation>
    <scope>NUCLEOTIDE SEQUENCE [LARGE SCALE GENOMIC DNA]</scope>
    <source>
        <strain evidence="3">ATCC 58785 / CBS 6054 / NBRC 10063 / NRRL Y-11545</strain>
    </source>
</reference>
<dbReference type="KEGG" id="pic:PICST_41351"/>
<dbReference type="FunCoup" id="A3LMV4">
    <property type="interactions" value="351"/>
</dbReference>
<feature type="compositionally biased region" description="Polar residues" evidence="1">
    <location>
        <begin position="256"/>
        <end position="267"/>
    </location>
</feature>
<proteinExistence type="predicted"/>
<dbReference type="STRING" id="322104.A3LMV4"/>
<dbReference type="AlphaFoldDB" id="A3LMV4"/>
<evidence type="ECO:0000313" key="2">
    <source>
        <dbReference type="EMBL" id="ABN64749.2"/>
    </source>
</evidence>
<dbReference type="HOGENOM" id="CLU_043834_0_0_1"/>